<accession>C2EQ52</accession>
<comment type="caution">
    <text evidence="8">The sequence shown here is derived from an EMBL/GenBank/DDBJ whole genome shotgun (WGS) entry which is preliminary data.</text>
</comment>
<dbReference type="EMBL" id="ACGU01000088">
    <property type="protein sequence ID" value="EEJ71339.1"/>
    <property type="molecule type" value="Genomic_DNA"/>
</dbReference>
<name>C2EQ52_9LACO</name>
<keyword evidence="2" id="KW-0732">Signal</keyword>
<comment type="similarity">
    <text evidence="1 6">Belongs to the glycosyl hydrolase 8 (cellulase D) family.</text>
</comment>
<evidence type="ECO:0000256" key="1">
    <source>
        <dbReference type="ARBA" id="ARBA00009209"/>
    </source>
</evidence>
<dbReference type="InterPro" id="IPR008928">
    <property type="entry name" value="6-hairpin_glycosidase_sf"/>
</dbReference>
<sequence length="244" mass="28772">MKRRKYLSLYIVTVVAIFVAIMAYVRFDNSREVRRSFYLHWQRYYVVEMKSDEKYVNTTPHTDKKVALSEGQGYGMYIAALAAERKWGHQKDFEQLNNFYLKHRDTVNKKKTMLMSWRAIEKKGKWSIDKNSATDGDLFIAQALLLASKQWKNKKYKNEATALLADILHYEYNARTKTLTVGDWANSKSKYYNLMRTSDVMPEFFDNFYQATGDGRWLIIKKTMLKRLNELSHLHKSGLVPDFA</sequence>
<evidence type="ECO:0000313" key="9">
    <source>
        <dbReference type="Proteomes" id="UP000005583"/>
    </source>
</evidence>
<keyword evidence="7" id="KW-0472">Membrane</keyword>
<evidence type="ECO:0000256" key="5">
    <source>
        <dbReference type="PROSITE-ProRule" id="PRU10058"/>
    </source>
</evidence>
<dbReference type="SUPFAM" id="SSF48208">
    <property type="entry name" value="Six-hairpin glycosidases"/>
    <property type="match status" value="1"/>
</dbReference>
<dbReference type="Pfam" id="PF01270">
    <property type="entry name" value="Glyco_hydro_8"/>
    <property type="match status" value="1"/>
</dbReference>
<proteinExistence type="inferred from homology"/>
<evidence type="ECO:0000256" key="4">
    <source>
        <dbReference type="ARBA" id="ARBA00023295"/>
    </source>
</evidence>
<feature type="active site" description="Nucleophile" evidence="5">
    <location>
        <position position="135"/>
    </location>
</feature>
<protein>
    <recommendedName>
        <fullName evidence="6">Glucanase</fullName>
        <ecNumber evidence="6">3.2.1.-</ecNumber>
    </recommendedName>
</protein>
<keyword evidence="4 6" id="KW-0326">Glycosidase</keyword>
<keyword evidence="3 6" id="KW-0378">Hydrolase</keyword>
<dbReference type="eggNOG" id="COG3405">
    <property type="taxonomic scope" value="Bacteria"/>
</dbReference>
<evidence type="ECO:0000256" key="7">
    <source>
        <dbReference type="SAM" id="Phobius"/>
    </source>
</evidence>
<dbReference type="CAZy" id="GH8">
    <property type="family name" value="Glycoside Hydrolase Family 8"/>
</dbReference>
<reference evidence="8 9" key="1">
    <citation type="submission" date="2009-01" db="EMBL/GenBank/DDBJ databases">
        <authorList>
            <person name="Qin X."/>
            <person name="Bachman B."/>
            <person name="Battles P."/>
            <person name="Bell A."/>
            <person name="Bess C."/>
            <person name="Bickham C."/>
            <person name="Chaboub L."/>
            <person name="Chen D."/>
            <person name="Coyle M."/>
            <person name="Deiros D.R."/>
            <person name="Dinh H."/>
            <person name="Forbes L."/>
            <person name="Fowler G."/>
            <person name="Francisco L."/>
            <person name="Fu Q."/>
            <person name="Gubbala S."/>
            <person name="Hale W."/>
            <person name="Han Y."/>
            <person name="Hemphill L."/>
            <person name="Highlander S.K."/>
            <person name="Hirani K."/>
            <person name="Hogues M."/>
            <person name="Jackson L."/>
            <person name="Jakkamsetti A."/>
            <person name="Javaid M."/>
            <person name="Jiang H."/>
            <person name="Korchina V."/>
            <person name="Kovar C."/>
            <person name="Lara F."/>
            <person name="Lee S."/>
            <person name="Mata R."/>
            <person name="Mathew T."/>
            <person name="Moen C."/>
            <person name="Morales K."/>
            <person name="Munidasa M."/>
            <person name="Nazareth L."/>
            <person name="Ngo R."/>
            <person name="Nguyen L."/>
            <person name="Okwuonu G."/>
            <person name="Ongeri F."/>
            <person name="Patil S."/>
            <person name="Petrosino J."/>
            <person name="Pham C."/>
            <person name="Pham P."/>
            <person name="Pu L.-L."/>
            <person name="Puazo M."/>
            <person name="Raj R."/>
            <person name="Reid J."/>
            <person name="Rouhana J."/>
            <person name="Saada N."/>
            <person name="Shang Y."/>
            <person name="Simmons D."/>
            <person name="Thornton R."/>
            <person name="Warren J."/>
            <person name="Weissenberger G."/>
            <person name="Zhang J."/>
            <person name="Zhang L."/>
            <person name="Zhou C."/>
            <person name="Zhu D."/>
            <person name="Muzny D."/>
            <person name="Worley K."/>
            <person name="Gibbs R."/>
        </authorList>
    </citation>
    <scope>NUCLEOTIDE SEQUENCE [LARGE SCALE GENOMIC DNA]</scope>
    <source>
        <strain evidence="8 9">DSM 16047</strain>
    </source>
</reference>
<evidence type="ECO:0000256" key="6">
    <source>
        <dbReference type="RuleBase" id="RU361167"/>
    </source>
</evidence>
<evidence type="ECO:0000313" key="8">
    <source>
        <dbReference type="EMBL" id="EEJ71339.1"/>
    </source>
</evidence>
<dbReference type="STRING" id="525365.HMPREF0548_1798"/>
<dbReference type="GO" id="GO:0004553">
    <property type="term" value="F:hydrolase activity, hydrolyzing O-glycosyl compounds"/>
    <property type="evidence" value="ECO:0007669"/>
    <property type="project" value="InterPro"/>
</dbReference>
<dbReference type="InterPro" id="IPR019834">
    <property type="entry name" value="Glyco_hydro_8_CS"/>
</dbReference>
<organism evidence="8 9">
    <name type="scientific">Lactobacillus ultunensis DSM 16047</name>
    <dbReference type="NCBI Taxonomy" id="525365"/>
    <lineage>
        <taxon>Bacteria</taxon>
        <taxon>Bacillati</taxon>
        <taxon>Bacillota</taxon>
        <taxon>Bacilli</taxon>
        <taxon>Lactobacillales</taxon>
        <taxon>Lactobacillaceae</taxon>
        <taxon>Lactobacillus</taxon>
    </lineage>
</organism>
<dbReference type="Gene3D" id="1.50.10.10">
    <property type="match status" value="1"/>
</dbReference>
<dbReference type="PRINTS" id="PR00735">
    <property type="entry name" value="GLHYDRLASE8"/>
</dbReference>
<keyword evidence="6" id="KW-0119">Carbohydrate metabolism</keyword>
<feature type="transmembrane region" description="Helical" evidence="7">
    <location>
        <begin position="7"/>
        <end position="27"/>
    </location>
</feature>
<keyword evidence="9" id="KW-1185">Reference proteome</keyword>
<gene>
    <name evidence="8" type="ORF">HMPREF0548_1798</name>
</gene>
<dbReference type="EC" id="3.2.1.-" evidence="6"/>
<evidence type="ECO:0000256" key="2">
    <source>
        <dbReference type="ARBA" id="ARBA00022729"/>
    </source>
</evidence>
<dbReference type="HOGENOM" id="CLU_1015309_0_0_9"/>
<dbReference type="InterPro" id="IPR002037">
    <property type="entry name" value="Glyco_hydro_8"/>
</dbReference>
<keyword evidence="6" id="KW-0624">Polysaccharide degradation</keyword>
<dbReference type="Proteomes" id="UP000005583">
    <property type="component" value="Unassembled WGS sequence"/>
</dbReference>
<keyword evidence="7" id="KW-0812">Transmembrane</keyword>
<dbReference type="GO" id="GO:0000272">
    <property type="term" value="P:polysaccharide catabolic process"/>
    <property type="evidence" value="ECO:0007669"/>
    <property type="project" value="UniProtKB-KW"/>
</dbReference>
<evidence type="ECO:0000256" key="3">
    <source>
        <dbReference type="ARBA" id="ARBA00022801"/>
    </source>
</evidence>
<dbReference type="InterPro" id="IPR012341">
    <property type="entry name" value="6hp_glycosidase-like_sf"/>
</dbReference>
<keyword evidence="7" id="KW-1133">Transmembrane helix</keyword>
<dbReference type="PROSITE" id="PS00812">
    <property type="entry name" value="GLYCOSYL_HYDROL_F8"/>
    <property type="match status" value="1"/>
</dbReference>
<dbReference type="AlphaFoldDB" id="C2EQ52"/>